<dbReference type="EMBL" id="CP001074">
    <property type="protein sequence ID" value="ACE89482.1"/>
    <property type="molecule type" value="Genomic_DNA"/>
</dbReference>
<evidence type="ECO:0000313" key="1">
    <source>
        <dbReference type="EMBL" id="ACE89482.1"/>
    </source>
</evidence>
<dbReference type="AlphaFoldDB" id="B3Q050"/>
<proteinExistence type="predicted"/>
<name>B3Q050_RHIE6</name>
<dbReference type="HOGENOM" id="CLU_2957449_0_0_5"/>
<dbReference type="Proteomes" id="UP000008817">
    <property type="component" value="Chromosome"/>
</dbReference>
<organism evidence="1 2">
    <name type="scientific">Rhizobium etli (strain CIAT 652)</name>
    <dbReference type="NCBI Taxonomy" id="491916"/>
    <lineage>
        <taxon>Bacteria</taxon>
        <taxon>Pseudomonadati</taxon>
        <taxon>Pseudomonadota</taxon>
        <taxon>Alphaproteobacteria</taxon>
        <taxon>Hyphomicrobiales</taxon>
        <taxon>Rhizobiaceae</taxon>
        <taxon>Rhizobium/Agrobacterium group</taxon>
        <taxon>Rhizobium</taxon>
    </lineage>
</organism>
<gene>
    <name evidence="1" type="ordered locus">RHECIAT_CH0000489</name>
</gene>
<dbReference type="KEGG" id="rec:RHECIAT_CH0000489"/>
<accession>B3Q050</accession>
<reference evidence="1 2" key="1">
    <citation type="submission" date="2008-04" db="EMBL/GenBank/DDBJ databases">
        <title>Genome diversity and DNA divergence of Rhizobium etli.</title>
        <authorList>
            <person name="Gonzalez V."/>
            <person name="Acosta J.L."/>
            <person name="Santamaria R.I."/>
            <person name="Bustos P."/>
            <person name="Hernandez-Gonzalez I.L."/>
            <person name="Fernandez J.L."/>
            <person name="Diaz R."/>
            <person name="Flores M."/>
            <person name="Mora J."/>
            <person name="Palacios R."/>
            <person name="Davila G."/>
        </authorList>
    </citation>
    <scope>NUCLEOTIDE SEQUENCE [LARGE SCALE GENOMIC DNA]</scope>
    <source>
        <strain evidence="1 2">CIAT 652</strain>
    </source>
</reference>
<protein>
    <submittedName>
        <fullName evidence="1">Uncharacterized protein</fullName>
    </submittedName>
</protein>
<sequence length="59" mass="6661">MREKHRAAVGWAIQHAPTREAYRRSTGEDLGPALDRYRLWVEENVIGRPGDVTDDAEAA</sequence>
<evidence type="ECO:0000313" key="2">
    <source>
        <dbReference type="Proteomes" id="UP000008817"/>
    </source>
</evidence>